<reference evidence="3 4" key="1">
    <citation type="submission" date="2012-03" db="EMBL/GenBank/DDBJ databases">
        <authorList>
            <person name="Durkin A.S."/>
            <person name="McCorrison J."/>
            <person name="Torralba M."/>
            <person name="Gillis M."/>
            <person name="Methe B."/>
            <person name="Sutton G."/>
            <person name="Nelson K.E."/>
        </authorList>
    </citation>
    <scope>NUCLEOTIDE SEQUENCE [LARGE SCALE GENOMIC DNA]</scope>
    <source>
        <strain evidence="3 4">F0468</strain>
    </source>
</reference>
<dbReference type="Gene3D" id="1.10.10.2830">
    <property type="match status" value="1"/>
</dbReference>
<dbReference type="SUPFAM" id="SSF110849">
    <property type="entry name" value="ParB/Sulfiredoxin"/>
    <property type="match status" value="1"/>
</dbReference>
<dbReference type="GO" id="GO:0003677">
    <property type="term" value="F:DNA binding"/>
    <property type="evidence" value="ECO:0007669"/>
    <property type="project" value="InterPro"/>
</dbReference>
<name>I0R3N7_9FIRM</name>
<dbReference type="InterPro" id="IPR046059">
    <property type="entry name" value="DUF6017"/>
</dbReference>
<dbReference type="Pfam" id="PF02195">
    <property type="entry name" value="ParB_N"/>
    <property type="match status" value="1"/>
</dbReference>
<dbReference type="EMBL" id="AJGH01000143">
    <property type="protein sequence ID" value="EIC94295.1"/>
    <property type="molecule type" value="Genomic_DNA"/>
</dbReference>
<dbReference type="GO" id="GO:0005694">
    <property type="term" value="C:chromosome"/>
    <property type="evidence" value="ECO:0007669"/>
    <property type="project" value="TreeGrafter"/>
</dbReference>
<dbReference type="Gene3D" id="3.90.1530.30">
    <property type="match status" value="1"/>
</dbReference>
<dbReference type="InterPro" id="IPR004437">
    <property type="entry name" value="ParB/RepB/Spo0J"/>
</dbReference>
<dbReference type="InterPro" id="IPR050336">
    <property type="entry name" value="Chromosome_partition/occlusion"/>
</dbReference>
<dbReference type="PANTHER" id="PTHR33375">
    <property type="entry name" value="CHROMOSOME-PARTITIONING PROTEIN PARB-RELATED"/>
    <property type="match status" value="1"/>
</dbReference>
<dbReference type="CDD" id="cd16407">
    <property type="entry name" value="ParB_N_like"/>
    <property type="match status" value="1"/>
</dbReference>
<keyword evidence="4" id="KW-1185">Reference proteome</keyword>
<evidence type="ECO:0000256" key="1">
    <source>
        <dbReference type="ARBA" id="ARBA00006295"/>
    </source>
</evidence>
<organism evidence="3 4">
    <name type="scientific">Lachnoanaerobaculum saburreum F0468</name>
    <dbReference type="NCBI Taxonomy" id="1095750"/>
    <lineage>
        <taxon>Bacteria</taxon>
        <taxon>Bacillati</taxon>
        <taxon>Bacillota</taxon>
        <taxon>Clostridia</taxon>
        <taxon>Lachnospirales</taxon>
        <taxon>Lachnospiraceae</taxon>
        <taxon>Lachnoanaerobaculum</taxon>
    </lineage>
</organism>
<dbReference type="PANTHER" id="PTHR33375:SF1">
    <property type="entry name" value="CHROMOSOME-PARTITIONING PROTEIN PARB-RELATED"/>
    <property type="match status" value="1"/>
</dbReference>
<accession>I0R3N7</accession>
<dbReference type="AlphaFoldDB" id="I0R3N7"/>
<gene>
    <name evidence="3" type="ORF">HMPREF9970_2843</name>
</gene>
<dbReference type="RefSeq" id="WP_008755287.1">
    <property type="nucleotide sequence ID" value="NZ_AJGH01000143.1"/>
</dbReference>
<feature type="domain" description="ParB-like N-terminal" evidence="2">
    <location>
        <begin position="32"/>
        <end position="122"/>
    </location>
</feature>
<dbReference type="Proteomes" id="UP000005039">
    <property type="component" value="Unassembled WGS sequence"/>
</dbReference>
<evidence type="ECO:0000259" key="2">
    <source>
        <dbReference type="SMART" id="SM00470"/>
    </source>
</evidence>
<evidence type="ECO:0000313" key="4">
    <source>
        <dbReference type="Proteomes" id="UP000005039"/>
    </source>
</evidence>
<dbReference type="OrthoDB" id="9771505at2"/>
<sequence length="395" mass="44956">MNKTGSATKVKLNSFDDLFGIEQPQSGIEQVQEIALTELHGFKEHPFKVLDDEKMQEMIGSIREYGILMPGIARPMKGGGYEIIAGHRRKYACEMVGLSTIPMFIRNYTDDEATIIMVDSNIQREDILPSEKSKAYRMKYDAMKHQGSKAGGLTLGELGEAAGESAKTVQRYIWISRLADELLDMVDTKKIGIIQAVDLSFLSEVAQQWVLAVISENQTFGSSEIETQEVGESNPNYTKYNKTDLNYIEESYINPIIQSGSEKNDVIDDVQKCIELIKENISYNHHMKYDSYGEKELYDELFQVICEVVCVRRPTIRVAGEEYPYELVKSRFLKLESGHLEYVIDCMKNTTTKITNIKAYIITALYNATTTINHFYQQEVNHDMYGGGWCKKDII</sequence>
<dbReference type="InterPro" id="IPR036086">
    <property type="entry name" value="ParB/Sulfiredoxin_sf"/>
</dbReference>
<dbReference type="SUPFAM" id="SSF109709">
    <property type="entry name" value="KorB DNA-binding domain-like"/>
    <property type="match status" value="1"/>
</dbReference>
<dbReference type="Pfam" id="PF19481">
    <property type="entry name" value="DUF6017"/>
    <property type="match status" value="1"/>
</dbReference>
<proteinExistence type="inferred from homology"/>
<evidence type="ECO:0000313" key="3">
    <source>
        <dbReference type="EMBL" id="EIC94295.1"/>
    </source>
</evidence>
<comment type="similarity">
    <text evidence="1">Belongs to the ParB family.</text>
</comment>
<dbReference type="eggNOG" id="COG1475">
    <property type="taxonomic scope" value="Bacteria"/>
</dbReference>
<dbReference type="SMART" id="SM00470">
    <property type="entry name" value="ParB"/>
    <property type="match status" value="1"/>
</dbReference>
<dbReference type="PATRIC" id="fig|1095750.3.peg.2901"/>
<dbReference type="InterPro" id="IPR003115">
    <property type="entry name" value="ParB_N"/>
</dbReference>
<protein>
    <submittedName>
        <fullName evidence="3">ParB-like protein</fullName>
    </submittedName>
</protein>
<dbReference type="NCBIfam" id="TIGR00180">
    <property type="entry name" value="parB_part"/>
    <property type="match status" value="1"/>
</dbReference>
<comment type="caution">
    <text evidence="3">The sequence shown here is derived from an EMBL/GenBank/DDBJ whole genome shotgun (WGS) entry which is preliminary data.</text>
</comment>
<dbReference type="GO" id="GO:0007059">
    <property type="term" value="P:chromosome segregation"/>
    <property type="evidence" value="ECO:0007669"/>
    <property type="project" value="TreeGrafter"/>
</dbReference>